<dbReference type="FunFam" id="1.10.287.80:FF:000003">
    <property type="entry name" value="ATP synthase gamma chain, chloroplastic"/>
    <property type="match status" value="1"/>
</dbReference>
<evidence type="ECO:0000256" key="9">
    <source>
        <dbReference type="ARBA" id="ARBA00023310"/>
    </source>
</evidence>
<dbReference type="PRINTS" id="PR00126">
    <property type="entry name" value="ATPASEGAMMA"/>
</dbReference>
<dbReference type="CDD" id="cd12151">
    <property type="entry name" value="F1-ATPase_gamma"/>
    <property type="match status" value="1"/>
</dbReference>
<evidence type="ECO:0000256" key="8">
    <source>
        <dbReference type="ARBA" id="ARBA00023196"/>
    </source>
</evidence>
<evidence type="ECO:0008006" key="12">
    <source>
        <dbReference type="Google" id="ProtNLM"/>
    </source>
</evidence>
<keyword evidence="8" id="KW-0139">CF(1)</keyword>
<sequence>MANIREIRNRIRSVQNTAKVTKAMSMIAASKMRRSQQRLIAGRPYSETITEIIGHITAQAADGDGDTHPLMITRDTKKIRVIHVTPDRGLCGGLVGNVNRSLARFIGGQDLPVDAVVIGRKGRDFASRSNIEIRSAFADIGDTPSLADTEEISRVVISDYESGDVDEVHISYSKFISTVVQQPTIRKLLPVEPVDVASNTGGYIYEPNPVQILDSLLPKFVQVQIYHAILESIGSEHSARMVAMSSATDNATEMIQGLVLLMNKVRQASITSDLLDIVGGVAALEG</sequence>
<dbReference type="InterPro" id="IPR035968">
    <property type="entry name" value="ATP_synth_F1_ATPase_gsu"/>
</dbReference>
<evidence type="ECO:0000256" key="3">
    <source>
        <dbReference type="ARBA" id="ARBA00007681"/>
    </source>
</evidence>
<protein>
    <recommendedName>
        <fullName evidence="12">ATP synthase gamma chain</fullName>
    </recommendedName>
</protein>
<dbReference type="Gene3D" id="3.40.1380.10">
    <property type="match status" value="1"/>
</dbReference>
<keyword evidence="6" id="KW-0406">Ion transport</keyword>
<comment type="subcellular location">
    <subcellularLocation>
        <location evidence="2">Membrane</location>
        <topology evidence="2">Peripheral membrane protein</topology>
    </subcellularLocation>
    <subcellularLocation>
        <location evidence="10">Thylakoid</location>
    </subcellularLocation>
</comment>
<dbReference type="GO" id="GO:0046933">
    <property type="term" value="F:proton-transporting ATP synthase activity, rotational mechanism"/>
    <property type="evidence" value="ECO:0007669"/>
    <property type="project" value="InterPro"/>
</dbReference>
<dbReference type="GO" id="GO:0045259">
    <property type="term" value="C:proton-transporting ATP synthase complex"/>
    <property type="evidence" value="ECO:0007669"/>
    <property type="project" value="UniProtKB-KW"/>
</dbReference>
<dbReference type="InterPro" id="IPR000131">
    <property type="entry name" value="ATP_synth_F1_gsu"/>
</dbReference>
<evidence type="ECO:0000256" key="2">
    <source>
        <dbReference type="ARBA" id="ARBA00004170"/>
    </source>
</evidence>
<evidence type="ECO:0000256" key="1">
    <source>
        <dbReference type="ARBA" id="ARBA00003456"/>
    </source>
</evidence>
<evidence type="ECO:0000256" key="4">
    <source>
        <dbReference type="ARBA" id="ARBA00022448"/>
    </source>
</evidence>
<comment type="function">
    <text evidence="1">Produces ATP from ADP in the presence of a proton gradient across the membrane. The gamma chain is believed to be important in regulating ATPase activity and the flow of protons through the CF(0) complex.</text>
</comment>
<dbReference type="AlphaFoldDB" id="A0A382SEN2"/>
<dbReference type="SUPFAM" id="SSF52943">
    <property type="entry name" value="ATP synthase (F1-ATPase), gamma subunit"/>
    <property type="match status" value="1"/>
</dbReference>
<dbReference type="GO" id="GO:0009579">
    <property type="term" value="C:thylakoid"/>
    <property type="evidence" value="ECO:0007669"/>
    <property type="project" value="UniProtKB-SubCell"/>
</dbReference>
<evidence type="ECO:0000313" key="11">
    <source>
        <dbReference type="EMBL" id="SVD07677.1"/>
    </source>
</evidence>
<reference evidence="11" key="1">
    <citation type="submission" date="2018-05" db="EMBL/GenBank/DDBJ databases">
        <authorList>
            <person name="Lanie J.A."/>
            <person name="Ng W.-L."/>
            <person name="Kazmierczak K.M."/>
            <person name="Andrzejewski T.M."/>
            <person name="Davidsen T.M."/>
            <person name="Wayne K.J."/>
            <person name="Tettelin H."/>
            <person name="Glass J.I."/>
            <person name="Rusch D."/>
            <person name="Podicherti R."/>
            <person name="Tsui H.-C.T."/>
            <person name="Winkler M.E."/>
        </authorList>
    </citation>
    <scope>NUCLEOTIDE SEQUENCE</scope>
</reference>
<dbReference type="NCBIfam" id="TIGR01146">
    <property type="entry name" value="ATPsyn_F1gamma"/>
    <property type="match status" value="1"/>
</dbReference>
<keyword evidence="7" id="KW-0472">Membrane</keyword>
<evidence type="ECO:0000256" key="7">
    <source>
        <dbReference type="ARBA" id="ARBA00023136"/>
    </source>
</evidence>
<organism evidence="11">
    <name type="scientific">marine metagenome</name>
    <dbReference type="NCBI Taxonomy" id="408172"/>
    <lineage>
        <taxon>unclassified sequences</taxon>
        <taxon>metagenomes</taxon>
        <taxon>ecological metagenomes</taxon>
    </lineage>
</organism>
<dbReference type="PANTHER" id="PTHR11693">
    <property type="entry name" value="ATP SYNTHASE GAMMA CHAIN"/>
    <property type="match status" value="1"/>
</dbReference>
<keyword evidence="4" id="KW-0813">Transport</keyword>
<dbReference type="HAMAP" id="MF_00815">
    <property type="entry name" value="ATP_synth_gamma_bact"/>
    <property type="match status" value="1"/>
</dbReference>
<comment type="similarity">
    <text evidence="3">Belongs to the ATPase gamma chain family.</text>
</comment>
<keyword evidence="5" id="KW-0375">Hydrogen ion transport</keyword>
<evidence type="ECO:0000256" key="6">
    <source>
        <dbReference type="ARBA" id="ARBA00023065"/>
    </source>
</evidence>
<keyword evidence="9" id="KW-0066">ATP synthesis</keyword>
<evidence type="ECO:0000256" key="5">
    <source>
        <dbReference type="ARBA" id="ARBA00022781"/>
    </source>
</evidence>
<dbReference type="Gene3D" id="1.10.287.80">
    <property type="entry name" value="ATP synthase, gamma subunit, helix hairpin domain"/>
    <property type="match status" value="1"/>
</dbReference>
<dbReference type="Pfam" id="PF00231">
    <property type="entry name" value="ATP-synt"/>
    <property type="match status" value="1"/>
</dbReference>
<evidence type="ECO:0000256" key="10">
    <source>
        <dbReference type="ARBA" id="ARBA00060385"/>
    </source>
</evidence>
<dbReference type="EMBL" id="UINC01128126">
    <property type="protein sequence ID" value="SVD07677.1"/>
    <property type="molecule type" value="Genomic_DNA"/>
</dbReference>
<name>A0A382SEN2_9ZZZZ</name>
<proteinExistence type="inferred from homology"/>
<gene>
    <name evidence="11" type="ORF">METZ01_LOCUS360531</name>
</gene>
<dbReference type="PANTHER" id="PTHR11693:SF22">
    <property type="entry name" value="ATP SYNTHASE SUBUNIT GAMMA, MITOCHONDRIAL"/>
    <property type="match status" value="1"/>
</dbReference>
<accession>A0A382SEN2</accession>